<dbReference type="SUPFAM" id="SSF52540">
    <property type="entry name" value="P-loop containing nucleoside triphosphate hydrolases"/>
    <property type="match status" value="1"/>
</dbReference>
<dbReference type="Gene3D" id="3.40.50.300">
    <property type="entry name" value="P-loop containing nucleotide triphosphate hydrolases"/>
    <property type="match status" value="1"/>
</dbReference>
<sequence length="100" mass="11002">MTEQSPFLVQVNQAFNVPAPDAFVLEGFGADTTHPNLPVRKDEYVFRKEDLRDVLAFLSNPDGDGLYITGPTGCGKTSLICQVASRLNWPVQQITAHGRL</sequence>
<accession>A0A0K6ITR9</accession>
<protein>
    <submittedName>
        <fullName evidence="1">Uncharacterized protein</fullName>
    </submittedName>
</protein>
<feature type="non-terminal residue" evidence="1">
    <location>
        <position position="100"/>
    </location>
</feature>
<keyword evidence="2" id="KW-1185">Reference proteome</keyword>
<reference evidence="2" key="1">
    <citation type="submission" date="2015-08" db="EMBL/GenBank/DDBJ databases">
        <authorList>
            <person name="Varghese N."/>
        </authorList>
    </citation>
    <scope>NUCLEOTIDE SEQUENCE [LARGE SCALE GENOMIC DNA]</scope>
    <source>
        <strain evidence="2">JCM 18476</strain>
    </source>
</reference>
<name>A0A0K6ITR9_9GAMM</name>
<organism evidence="1 2">
    <name type="scientific">Marinomonas fungiae</name>
    <dbReference type="NCBI Taxonomy" id="1137284"/>
    <lineage>
        <taxon>Bacteria</taxon>
        <taxon>Pseudomonadati</taxon>
        <taxon>Pseudomonadota</taxon>
        <taxon>Gammaproteobacteria</taxon>
        <taxon>Oceanospirillales</taxon>
        <taxon>Oceanospirillaceae</taxon>
        <taxon>Marinomonas</taxon>
    </lineage>
</organism>
<dbReference type="AlphaFoldDB" id="A0A0K6ITR9"/>
<dbReference type="RefSeq" id="WP_141656876.1">
    <property type="nucleotide sequence ID" value="NZ_CYHG01000019.1"/>
</dbReference>
<evidence type="ECO:0000313" key="2">
    <source>
        <dbReference type="Proteomes" id="UP000182769"/>
    </source>
</evidence>
<proteinExistence type="predicted"/>
<dbReference type="EMBL" id="CYHG01000019">
    <property type="protein sequence ID" value="CUB06511.1"/>
    <property type="molecule type" value="Genomic_DNA"/>
</dbReference>
<dbReference type="Proteomes" id="UP000182769">
    <property type="component" value="Unassembled WGS sequence"/>
</dbReference>
<gene>
    <name evidence="1" type="ORF">Ga0061065_1191</name>
</gene>
<evidence type="ECO:0000313" key="1">
    <source>
        <dbReference type="EMBL" id="CUB06511.1"/>
    </source>
</evidence>
<dbReference type="InterPro" id="IPR027417">
    <property type="entry name" value="P-loop_NTPase"/>
</dbReference>